<protein>
    <recommendedName>
        <fullName evidence="1">Transposase Tc1-like domain-containing protein</fullName>
    </recommendedName>
</protein>
<dbReference type="InterPro" id="IPR002492">
    <property type="entry name" value="Transposase_Tc1-like"/>
</dbReference>
<evidence type="ECO:0000313" key="3">
    <source>
        <dbReference type="Proteomes" id="UP001176940"/>
    </source>
</evidence>
<dbReference type="Pfam" id="PF01498">
    <property type="entry name" value="HTH_Tnp_Tc3_2"/>
    <property type="match status" value="1"/>
</dbReference>
<reference evidence="2" key="1">
    <citation type="submission" date="2023-07" db="EMBL/GenBank/DDBJ databases">
        <authorList>
            <person name="Stuckert A."/>
        </authorList>
    </citation>
    <scope>NUCLEOTIDE SEQUENCE</scope>
</reference>
<evidence type="ECO:0000259" key="1">
    <source>
        <dbReference type="Pfam" id="PF01498"/>
    </source>
</evidence>
<proteinExistence type="predicted"/>
<name>A0ABN9MHW1_9NEOB</name>
<feature type="domain" description="Transposase Tc1-like" evidence="1">
    <location>
        <begin position="2"/>
        <end position="59"/>
    </location>
</feature>
<comment type="caution">
    <text evidence="2">The sequence shown here is derived from an EMBL/GenBank/DDBJ whole genome shotgun (WGS) entry which is preliminary data.</text>
</comment>
<dbReference type="Proteomes" id="UP001176940">
    <property type="component" value="Unassembled WGS sequence"/>
</dbReference>
<evidence type="ECO:0000313" key="2">
    <source>
        <dbReference type="EMBL" id="CAJ0966371.1"/>
    </source>
</evidence>
<organism evidence="2 3">
    <name type="scientific">Ranitomeya imitator</name>
    <name type="common">mimic poison frog</name>
    <dbReference type="NCBI Taxonomy" id="111125"/>
    <lineage>
        <taxon>Eukaryota</taxon>
        <taxon>Metazoa</taxon>
        <taxon>Chordata</taxon>
        <taxon>Craniata</taxon>
        <taxon>Vertebrata</taxon>
        <taxon>Euteleostomi</taxon>
        <taxon>Amphibia</taxon>
        <taxon>Batrachia</taxon>
        <taxon>Anura</taxon>
        <taxon>Neobatrachia</taxon>
        <taxon>Hyloidea</taxon>
        <taxon>Dendrobatidae</taxon>
        <taxon>Dendrobatinae</taxon>
        <taxon>Ranitomeya</taxon>
    </lineage>
</organism>
<dbReference type="EMBL" id="CAUEEQ010074091">
    <property type="protein sequence ID" value="CAJ0966371.1"/>
    <property type="molecule type" value="Genomic_DNA"/>
</dbReference>
<keyword evidence="3" id="KW-1185">Reference proteome</keyword>
<accession>A0ABN9MHW1</accession>
<gene>
    <name evidence="2" type="ORF">RIMI_LOCUS21240900</name>
</gene>
<sequence>MVRSVKGNPQTTSRELQHQLAADGVTVHRSTIQRTLHKEKLYGRVMRKKPFLQALHKQSQLSANQGRHQGITAVTGVWGPGAECWTQMGQSAGHRWGRVLDTDEADEAGWKQMGQSGHWTQMGQSAGHRWSRVLDTDGAECWTQMGQSAGHR</sequence>